<reference evidence="2" key="1">
    <citation type="submission" date="2023-01" db="EMBL/GenBank/DDBJ databases">
        <title>The genome sequence of Kordiimonadaceae bacterium 6D33.</title>
        <authorList>
            <person name="Liu Y."/>
        </authorList>
    </citation>
    <scope>NUCLEOTIDE SEQUENCE</scope>
    <source>
        <strain evidence="2">6D33</strain>
    </source>
</reference>
<accession>A0AAF0BLK2</accession>
<dbReference type="PANTHER" id="PTHR30399">
    <property type="entry name" value="UNCHARACTERIZED PROTEIN YGJP"/>
    <property type="match status" value="1"/>
</dbReference>
<evidence type="ECO:0000313" key="3">
    <source>
        <dbReference type="Proteomes" id="UP001217500"/>
    </source>
</evidence>
<dbReference type="InterPro" id="IPR002725">
    <property type="entry name" value="YgjP-like_metallopeptidase"/>
</dbReference>
<keyword evidence="2" id="KW-0645">Protease</keyword>
<protein>
    <submittedName>
        <fullName evidence="2">SprT family zinc-dependent metalloprotease</fullName>
    </submittedName>
</protein>
<dbReference type="AlphaFoldDB" id="A0AAF0BLK2"/>
<keyword evidence="2" id="KW-0378">Hydrolase</keyword>
<dbReference type="InterPro" id="IPR053136">
    <property type="entry name" value="UTP_pyrophosphatase-like"/>
</dbReference>
<dbReference type="KEGG" id="gso:PH603_00600"/>
<dbReference type="Gene3D" id="3.30.2010.10">
    <property type="entry name" value="Metalloproteases ('zincins'), catalytic domain"/>
    <property type="match status" value="1"/>
</dbReference>
<evidence type="ECO:0000259" key="1">
    <source>
        <dbReference type="Pfam" id="PF01863"/>
    </source>
</evidence>
<dbReference type="PANTHER" id="PTHR30399:SF1">
    <property type="entry name" value="UTP PYROPHOSPHATASE"/>
    <property type="match status" value="1"/>
</dbReference>
<gene>
    <name evidence="2" type="ORF">PH603_00600</name>
</gene>
<keyword evidence="2" id="KW-0482">Metalloprotease</keyword>
<dbReference type="RefSeq" id="WP_289503976.1">
    <property type="nucleotide sequence ID" value="NZ_CP116805.1"/>
</dbReference>
<sequence length="256" mass="27714">MLGRLLITPLPDELNVTLPDGGMMRVAVRPHATARRMVLRYDARTDSARVTVPKGAKAATVERFAAKHAGWLLNERRSHEGVPSLAHGGLLPFRGKDHALHFTGISPRQVTVADGAIHVGGPADQASARLSRWLKAEAKGDLEVCVRRHAAALGVDYGRISVGDMSSRWGSCSSTGTLRFSWRLILAPGPILDYVAAHEVAHLLEMNHSPAFWAHVARLVPNWGESRRWLRQEGAALMAVRLDGGTEGEPSVAAAE</sequence>
<organism evidence="2 3">
    <name type="scientific">Gimibacter soli</name>
    <dbReference type="NCBI Taxonomy" id="3024400"/>
    <lineage>
        <taxon>Bacteria</taxon>
        <taxon>Pseudomonadati</taxon>
        <taxon>Pseudomonadota</taxon>
        <taxon>Alphaproteobacteria</taxon>
        <taxon>Kordiimonadales</taxon>
        <taxon>Temperatibacteraceae</taxon>
        <taxon>Gimibacter</taxon>
    </lineage>
</organism>
<keyword evidence="3" id="KW-1185">Reference proteome</keyword>
<dbReference type="CDD" id="cd07344">
    <property type="entry name" value="M48_yhfN_like"/>
    <property type="match status" value="1"/>
</dbReference>
<dbReference type="GO" id="GO:0008237">
    <property type="term" value="F:metallopeptidase activity"/>
    <property type="evidence" value="ECO:0007669"/>
    <property type="project" value="UniProtKB-KW"/>
</dbReference>
<proteinExistence type="predicted"/>
<dbReference type="Pfam" id="PF01863">
    <property type="entry name" value="YgjP-like"/>
    <property type="match status" value="1"/>
</dbReference>
<dbReference type="EMBL" id="CP116805">
    <property type="protein sequence ID" value="WCL54257.1"/>
    <property type="molecule type" value="Genomic_DNA"/>
</dbReference>
<feature type="domain" description="YgjP-like metallopeptidase" evidence="1">
    <location>
        <begin position="45"/>
        <end position="232"/>
    </location>
</feature>
<dbReference type="Proteomes" id="UP001217500">
    <property type="component" value="Chromosome"/>
</dbReference>
<evidence type="ECO:0000313" key="2">
    <source>
        <dbReference type="EMBL" id="WCL54257.1"/>
    </source>
</evidence>
<name>A0AAF0BLK2_9PROT</name>